<keyword evidence="2" id="KW-1185">Reference proteome</keyword>
<name>A0A1U9NLD1_9BACT</name>
<dbReference type="STRING" id="1936003.STSP2_01775"/>
<dbReference type="KEGG" id="alus:STSP2_01775"/>
<sequence>MDSVVNFIKKYRSFIIPACILVVALILFVPLSMVRGSLAEKLEESARMGSKVSQLINSAPSELQAQVEQAYQDQHAAEVKKVDTIATQSTKRDLVSARLRNYILPEPAEPNPRLFDKFAAAYLDELRSLLDSMNALDAPSESEIDAELAKMSPGSYSRRNYGGRSRNSRNADDSQEAIIDALCEERAASISVYAGPEAFRWYDYWDNFEFDGINNALDDCWYSEISNWVYRDIVDTIKTVNAGSNSVQQSDVKRLIGVSFSSYADYPKKRETKFSNDWPDYVVDYTPGIFGVTPWTARKCDDNIDVIQFSTAVLINSKAVPDFLNALCSEKDHTFSGFRGDQEEQTFEHNQITVLEYAQGAIDPDAEVHDNYRYGDSPVVRLDLVCEYIFYKKGYDEIKPKSIKDYLKKATEEKKQTYY</sequence>
<reference evidence="2" key="1">
    <citation type="submission" date="2017-02" db="EMBL/GenBank/DDBJ databases">
        <title>Comparative genomics and description of representatives of a novel lineage of planctomycetes thriving in anoxic sediments.</title>
        <authorList>
            <person name="Spring S."/>
            <person name="Bunk B."/>
            <person name="Sproer C."/>
        </authorList>
    </citation>
    <scope>NUCLEOTIDE SEQUENCE [LARGE SCALE GENOMIC DNA]</scope>
    <source>
        <strain evidence="2">ST-NAGAB-D1</strain>
    </source>
</reference>
<dbReference type="Proteomes" id="UP000189674">
    <property type="component" value="Chromosome"/>
</dbReference>
<gene>
    <name evidence="1" type="ORF">STSP2_01775</name>
</gene>
<dbReference type="RefSeq" id="WP_146661766.1">
    <property type="nucleotide sequence ID" value="NZ_CP019791.1"/>
</dbReference>
<evidence type="ECO:0000313" key="2">
    <source>
        <dbReference type="Proteomes" id="UP000189674"/>
    </source>
</evidence>
<organism evidence="1 2">
    <name type="scientific">Anaerohalosphaera lusitana</name>
    <dbReference type="NCBI Taxonomy" id="1936003"/>
    <lineage>
        <taxon>Bacteria</taxon>
        <taxon>Pseudomonadati</taxon>
        <taxon>Planctomycetota</taxon>
        <taxon>Phycisphaerae</taxon>
        <taxon>Sedimentisphaerales</taxon>
        <taxon>Anaerohalosphaeraceae</taxon>
        <taxon>Anaerohalosphaera</taxon>
    </lineage>
</organism>
<dbReference type="EMBL" id="CP019791">
    <property type="protein sequence ID" value="AQT68607.1"/>
    <property type="molecule type" value="Genomic_DNA"/>
</dbReference>
<accession>A0A1U9NLD1</accession>
<proteinExistence type="predicted"/>
<evidence type="ECO:0000313" key="1">
    <source>
        <dbReference type="EMBL" id="AQT68607.1"/>
    </source>
</evidence>
<protein>
    <submittedName>
        <fullName evidence="1">Uncharacterized protein</fullName>
    </submittedName>
</protein>
<dbReference type="AlphaFoldDB" id="A0A1U9NLD1"/>
<dbReference type="OrthoDB" id="270080at2"/>